<reference evidence="3 4" key="1">
    <citation type="submission" date="2017-10" db="EMBL/GenBank/DDBJ databases">
        <authorList>
            <person name="Banno H."/>
            <person name="Chua N.-H."/>
        </authorList>
    </citation>
    <scope>NUCLEOTIDE SEQUENCE [LARGE SCALE GENOMIC DNA]</scope>
    <source>
        <strain evidence="3">Vibrio tapetis CECT4600</strain>
    </source>
</reference>
<proteinExistence type="predicted"/>
<evidence type="ECO:0000313" key="4">
    <source>
        <dbReference type="Proteomes" id="UP000235828"/>
    </source>
</evidence>
<dbReference type="InterPro" id="IPR007445">
    <property type="entry name" value="PilO"/>
</dbReference>
<dbReference type="KEGG" id="vta:A2967"/>
<dbReference type="AlphaFoldDB" id="A0A2N8ZGA0"/>
<dbReference type="PANTHER" id="PTHR39555">
    <property type="entry name" value="FIMBRIAL ASSEMBLY PROTEIN PILO-LIKE PROTEIN-RELATED"/>
    <property type="match status" value="1"/>
</dbReference>
<dbReference type="EMBL" id="LT960611">
    <property type="protein sequence ID" value="SON50933.1"/>
    <property type="molecule type" value="Genomic_DNA"/>
</dbReference>
<keyword evidence="1" id="KW-0175">Coiled coil</keyword>
<dbReference type="RefSeq" id="WP_102523340.1">
    <property type="nucleotide sequence ID" value="NZ_LT960611.1"/>
</dbReference>
<dbReference type="GO" id="GO:0043683">
    <property type="term" value="P:type IV pilus assembly"/>
    <property type="evidence" value="ECO:0007669"/>
    <property type="project" value="InterPro"/>
</dbReference>
<dbReference type="InterPro" id="IPR014717">
    <property type="entry name" value="Transl_elong_EF1B/ribsomal_bS6"/>
</dbReference>
<name>A0A2N8ZGA0_9VIBR</name>
<dbReference type="Gene3D" id="3.30.70.60">
    <property type="match status" value="1"/>
</dbReference>
<evidence type="ECO:0000256" key="1">
    <source>
        <dbReference type="SAM" id="Coils"/>
    </source>
</evidence>
<keyword evidence="2" id="KW-0812">Transmembrane</keyword>
<dbReference type="Proteomes" id="UP000235828">
    <property type="component" value="Chromosome A"/>
</dbReference>
<protein>
    <submittedName>
        <fullName evidence="3">Putative Pilus assembly protein, PilO</fullName>
    </submittedName>
</protein>
<feature type="coiled-coil region" evidence="1">
    <location>
        <begin position="70"/>
        <end position="97"/>
    </location>
</feature>
<feature type="transmembrane region" description="Helical" evidence="2">
    <location>
        <begin position="20"/>
        <end position="39"/>
    </location>
</feature>
<evidence type="ECO:0000313" key="3">
    <source>
        <dbReference type="EMBL" id="SON50933.1"/>
    </source>
</evidence>
<dbReference type="Pfam" id="PF04350">
    <property type="entry name" value="PilO"/>
    <property type="match status" value="1"/>
</dbReference>
<dbReference type="OrthoDB" id="9802133at2"/>
<accession>A0A2N8ZGA0</accession>
<sequence>MNWQDLDFEDLPEWPRLPQMVVLALIAVIIQGAGSWFYLTPENDELTRLISQEQVLKTQLVAKTHRVTAVPKLTKQLEELNRRYEFLLKQLPEQKELASLLAAVNEQGIKHDLTFTRIDWGQKINQSYLYKLPLNIELTGDYGDIGRFVESIAALPRVINFEDVDWQRVSQESSTLHFRVRAYTYQFKPEVTDAK</sequence>
<dbReference type="PIRSF" id="PIRSF016482">
    <property type="entry name" value="PilO"/>
    <property type="match status" value="1"/>
</dbReference>
<keyword evidence="2" id="KW-1133">Transmembrane helix</keyword>
<keyword evidence="2" id="KW-0472">Membrane</keyword>
<organism evidence="3 4">
    <name type="scientific">Vibrio tapetis subsp. tapetis</name>
    <dbReference type="NCBI Taxonomy" id="1671868"/>
    <lineage>
        <taxon>Bacteria</taxon>
        <taxon>Pseudomonadati</taxon>
        <taxon>Pseudomonadota</taxon>
        <taxon>Gammaproteobacteria</taxon>
        <taxon>Vibrionales</taxon>
        <taxon>Vibrionaceae</taxon>
        <taxon>Vibrio</taxon>
    </lineage>
</organism>
<keyword evidence="4" id="KW-1185">Reference proteome</keyword>
<dbReference type="PANTHER" id="PTHR39555:SF1">
    <property type="entry name" value="TYPE IV PILUS INNER MEMBRANE COMPONENT PILO"/>
    <property type="match status" value="1"/>
</dbReference>
<gene>
    <name evidence="3" type="ORF">VTAP4600_A2967</name>
</gene>
<dbReference type="GO" id="GO:0043107">
    <property type="term" value="P:type IV pilus-dependent motility"/>
    <property type="evidence" value="ECO:0007669"/>
    <property type="project" value="InterPro"/>
</dbReference>
<evidence type="ECO:0000256" key="2">
    <source>
        <dbReference type="SAM" id="Phobius"/>
    </source>
</evidence>